<dbReference type="EMBL" id="JAAGME010000152">
    <property type="protein sequence ID" value="NEB66059.1"/>
    <property type="molecule type" value="Genomic_DNA"/>
</dbReference>
<name>A0A6N9V4R3_STRMI</name>
<reference evidence="2 3" key="1">
    <citation type="submission" date="2020-01" db="EMBL/GenBank/DDBJ databases">
        <title>Insect and environment-associated Actinomycetes.</title>
        <authorList>
            <person name="Currrie C."/>
            <person name="Chevrette M."/>
            <person name="Carlson C."/>
            <person name="Stubbendieck R."/>
            <person name="Wendt-Pienkowski E."/>
        </authorList>
    </citation>
    <scope>NUCLEOTIDE SEQUENCE [LARGE SCALE GENOMIC DNA]</scope>
    <source>
        <strain evidence="2 3">SID14438</strain>
    </source>
</reference>
<evidence type="ECO:0000313" key="2">
    <source>
        <dbReference type="EMBL" id="NEB66059.1"/>
    </source>
</evidence>
<evidence type="ECO:0000256" key="1">
    <source>
        <dbReference type="SAM" id="Phobius"/>
    </source>
</evidence>
<sequence length="201" mass="22512">MCSFTGELIRVVRTGGEMNTGTVALLVAVVGVAGTLLAPVTTAWVSSRSRRQEFELQQRSELTKRHMDDEQANLERLRDTYVALNSGARRYRFRMMEDLYAIRSGTAPDPATEVARVEFQDTYAKAQMLVPDDVLRRCQAVRVALADARKLLIPLAGDAGDAGDDQQKWQEAHTFLMEMWEAILAMQRAMRQDLGISTTES</sequence>
<gene>
    <name evidence="2" type="ORF">G3I39_03085</name>
</gene>
<keyword evidence="1" id="KW-0812">Transmembrane</keyword>
<keyword evidence="1" id="KW-1133">Transmembrane helix</keyword>
<accession>A0A6N9V4R3</accession>
<proteinExistence type="predicted"/>
<organism evidence="2 3">
    <name type="scientific">Streptomyces microflavus</name>
    <name type="common">Streptomyces lipmanii</name>
    <dbReference type="NCBI Taxonomy" id="1919"/>
    <lineage>
        <taxon>Bacteria</taxon>
        <taxon>Bacillati</taxon>
        <taxon>Actinomycetota</taxon>
        <taxon>Actinomycetes</taxon>
        <taxon>Kitasatosporales</taxon>
        <taxon>Streptomycetaceae</taxon>
        <taxon>Streptomyces</taxon>
    </lineage>
</organism>
<protein>
    <submittedName>
        <fullName evidence="2">Uncharacterized protein</fullName>
    </submittedName>
</protein>
<dbReference type="AlphaFoldDB" id="A0A6N9V4R3"/>
<dbReference type="Proteomes" id="UP000471648">
    <property type="component" value="Unassembled WGS sequence"/>
</dbReference>
<comment type="caution">
    <text evidence="2">The sequence shown here is derived from an EMBL/GenBank/DDBJ whole genome shotgun (WGS) entry which is preliminary data.</text>
</comment>
<feature type="transmembrane region" description="Helical" evidence="1">
    <location>
        <begin position="23"/>
        <end position="45"/>
    </location>
</feature>
<keyword evidence="1" id="KW-0472">Membrane</keyword>
<evidence type="ECO:0000313" key="3">
    <source>
        <dbReference type="Proteomes" id="UP000471648"/>
    </source>
</evidence>